<evidence type="ECO:0000313" key="3">
    <source>
        <dbReference type="Proteomes" id="UP000285523"/>
    </source>
</evidence>
<name>A0A418V2N7_RHOPL</name>
<keyword evidence="1" id="KW-0472">Membrane</keyword>
<keyword evidence="1" id="KW-1133">Transmembrane helix</keyword>
<evidence type="ECO:0000256" key="1">
    <source>
        <dbReference type="SAM" id="Phobius"/>
    </source>
</evidence>
<feature type="transmembrane region" description="Helical" evidence="1">
    <location>
        <begin position="42"/>
        <end position="59"/>
    </location>
</feature>
<gene>
    <name evidence="2" type="ORF">D4Q52_17510</name>
</gene>
<dbReference type="EMBL" id="QYYD01000018">
    <property type="protein sequence ID" value="RJF70354.1"/>
    <property type="molecule type" value="Genomic_DNA"/>
</dbReference>
<protein>
    <submittedName>
        <fullName evidence="2">Uncharacterized protein</fullName>
    </submittedName>
</protein>
<keyword evidence="1" id="KW-0812">Transmembrane</keyword>
<sequence length="78" mass="8150">MIKSHVHFQAARTARSLHSLSQLFSGQASAPVGLALVHLGKAPTILVAAVVVLGLAIACTRQMRLRRPADEAPSAPDA</sequence>
<dbReference type="Proteomes" id="UP000285523">
    <property type="component" value="Unassembled WGS sequence"/>
</dbReference>
<proteinExistence type="predicted"/>
<accession>A0A418V2N7</accession>
<evidence type="ECO:0000313" key="2">
    <source>
        <dbReference type="EMBL" id="RJF70354.1"/>
    </source>
</evidence>
<comment type="caution">
    <text evidence="2">The sequence shown here is derived from an EMBL/GenBank/DDBJ whole genome shotgun (WGS) entry which is preliminary data.</text>
</comment>
<organism evidence="2 3">
    <name type="scientific">Rhodopseudomonas palustris</name>
    <dbReference type="NCBI Taxonomy" id="1076"/>
    <lineage>
        <taxon>Bacteria</taxon>
        <taxon>Pseudomonadati</taxon>
        <taxon>Pseudomonadota</taxon>
        <taxon>Alphaproteobacteria</taxon>
        <taxon>Hyphomicrobiales</taxon>
        <taxon>Nitrobacteraceae</taxon>
        <taxon>Rhodopseudomonas</taxon>
    </lineage>
</organism>
<dbReference type="AlphaFoldDB" id="A0A418V2N7"/>
<reference evidence="2 3" key="1">
    <citation type="submission" date="2018-09" db="EMBL/GenBank/DDBJ databases">
        <title>Draft genome sequence of Rhodopseudomonas palustris 2.1.18.</title>
        <authorList>
            <person name="Robertson S.L."/>
            <person name="Meyer T.E."/>
            <person name="Kyndt J.A."/>
        </authorList>
    </citation>
    <scope>NUCLEOTIDE SEQUENCE [LARGE SCALE GENOMIC DNA]</scope>
    <source>
        <strain evidence="2 3">2.1.18</strain>
    </source>
</reference>